<protein>
    <recommendedName>
        <fullName evidence="3">histidine kinase</fullName>
        <ecNumber evidence="3">2.7.13.3</ecNumber>
    </recommendedName>
</protein>
<dbReference type="Gene3D" id="6.10.340.10">
    <property type="match status" value="1"/>
</dbReference>
<keyword evidence="8" id="KW-1133">Transmembrane helix</keyword>
<dbReference type="Pfam" id="PF02518">
    <property type="entry name" value="HATPase_c"/>
    <property type="match status" value="1"/>
</dbReference>
<comment type="catalytic activity">
    <reaction evidence="1">
        <text>ATP + protein L-histidine = ADP + protein N-phospho-L-histidine.</text>
        <dbReference type="EC" id="2.7.13.3"/>
    </reaction>
</comment>
<evidence type="ECO:0000256" key="5">
    <source>
        <dbReference type="ARBA" id="ARBA00022679"/>
    </source>
</evidence>
<dbReference type="PROSITE" id="PS50885">
    <property type="entry name" value="HAMP"/>
    <property type="match status" value="1"/>
</dbReference>
<dbReference type="InterPro" id="IPR036890">
    <property type="entry name" value="HATPase_C_sf"/>
</dbReference>
<comment type="caution">
    <text evidence="11">The sequence shown here is derived from an EMBL/GenBank/DDBJ whole genome shotgun (WGS) entry which is preliminary data.</text>
</comment>
<sequence>MSVKRSLRTQLIFQYMVIVIVCMLIIPTAISELLDMQFRNFASERLRENESEIAELFAALYVQSGSWDICALLPMDADFLRWPMVTVQLTDEDGGEVRTYSRMSKREKRRGKSKENEPEILKEELIVSNRDILIDGRRVGGLRFLCVPFNFSPEGAFLRKFNRIMYYAVAFMLVTAGAIAFFMAFRISRPVLNAAKRAQQISRGNYQIEDKMESDITELSILIDSVDRLGSTLEAQEKLRRRLLSDVAHELRNPVTIIKSHLEAIEDGVWQPTPERIRLTVSEVDRLSQLIKEVERLTSIESAGHALALEKVDVSQIIEKAALVFDPLYKNKGVTLKREVEVDVAAVVDAGKIRQAIENLLSNALRYTDAGGEVSVTMKKEGGDFTVEVQDSGIGISDKDLPYIFERFYRTDVSRARASGGLGIGLAIVKAIIDAHGGTISVKSKAGEGSRFTLKVPRKDIE</sequence>
<dbReference type="AlphaFoldDB" id="A0A073J464"/>
<keyword evidence="12" id="KW-1185">Reference proteome</keyword>
<evidence type="ECO:0000256" key="3">
    <source>
        <dbReference type="ARBA" id="ARBA00012438"/>
    </source>
</evidence>
<evidence type="ECO:0000256" key="1">
    <source>
        <dbReference type="ARBA" id="ARBA00000085"/>
    </source>
</evidence>
<evidence type="ECO:0000259" key="10">
    <source>
        <dbReference type="PROSITE" id="PS50885"/>
    </source>
</evidence>
<keyword evidence="8" id="KW-0472">Membrane</keyword>
<dbReference type="EC" id="2.7.13.3" evidence="3"/>
<dbReference type="InterPro" id="IPR003594">
    <property type="entry name" value="HATPase_dom"/>
</dbReference>
<keyword evidence="4" id="KW-0597">Phosphoprotein</keyword>
<dbReference type="InterPro" id="IPR036097">
    <property type="entry name" value="HisK_dim/P_sf"/>
</dbReference>
<feature type="domain" description="HAMP" evidence="10">
    <location>
        <begin position="185"/>
        <end position="238"/>
    </location>
</feature>
<dbReference type="Pfam" id="PF00512">
    <property type="entry name" value="HisKA"/>
    <property type="match status" value="1"/>
</dbReference>
<dbReference type="RefSeq" id="WP_051682687.1">
    <property type="nucleotide sequence ID" value="NZ_JAWRIX010000006.1"/>
</dbReference>
<feature type="domain" description="Histidine kinase" evidence="9">
    <location>
        <begin position="246"/>
        <end position="460"/>
    </location>
</feature>
<dbReference type="SUPFAM" id="SSF55874">
    <property type="entry name" value="ATPase domain of HSP90 chaperone/DNA topoisomerase II/histidine kinase"/>
    <property type="match status" value="1"/>
</dbReference>
<name>A0A073J464_9BACT</name>
<dbReference type="InterPro" id="IPR003661">
    <property type="entry name" value="HisK_dim/P_dom"/>
</dbReference>
<dbReference type="InterPro" id="IPR004358">
    <property type="entry name" value="Sig_transdc_His_kin-like_C"/>
</dbReference>
<evidence type="ECO:0000256" key="6">
    <source>
        <dbReference type="ARBA" id="ARBA00022777"/>
    </source>
</evidence>
<feature type="transmembrane region" description="Helical" evidence="8">
    <location>
        <begin position="164"/>
        <end position="185"/>
    </location>
</feature>
<keyword evidence="7" id="KW-0902">Two-component regulatory system</keyword>
<dbReference type="GeneID" id="90984790"/>
<evidence type="ECO:0000256" key="7">
    <source>
        <dbReference type="ARBA" id="ARBA00023012"/>
    </source>
</evidence>
<evidence type="ECO:0000259" key="9">
    <source>
        <dbReference type="PROSITE" id="PS50109"/>
    </source>
</evidence>
<dbReference type="InterPro" id="IPR003660">
    <property type="entry name" value="HAMP_dom"/>
</dbReference>
<dbReference type="STRING" id="2754.EH55_03310"/>
<dbReference type="Proteomes" id="UP000027665">
    <property type="component" value="Unassembled WGS sequence"/>
</dbReference>
<keyword evidence="5" id="KW-0808">Transferase</keyword>
<dbReference type="GO" id="GO:0004721">
    <property type="term" value="F:phosphoprotein phosphatase activity"/>
    <property type="evidence" value="ECO:0007669"/>
    <property type="project" value="TreeGrafter"/>
</dbReference>
<dbReference type="SMART" id="SM00387">
    <property type="entry name" value="HATPase_c"/>
    <property type="match status" value="1"/>
</dbReference>
<proteinExistence type="predicted"/>
<dbReference type="InterPro" id="IPR050351">
    <property type="entry name" value="BphY/WalK/GraS-like"/>
</dbReference>
<dbReference type="PRINTS" id="PR00344">
    <property type="entry name" value="BCTRLSENSOR"/>
</dbReference>
<dbReference type="GO" id="GO:0000155">
    <property type="term" value="F:phosphorelay sensor kinase activity"/>
    <property type="evidence" value="ECO:0007669"/>
    <property type="project" value="InterPro"/>
</dbReference>
<keyword evidence="6" id="KW-0418">Kinase</keyword>
<evidence type="ECO:0000256" key="4">
    <source>
        <dbReference type="ARBA" id="ARBA00022553"/>
    </source>
</evidence>
<dbReference type="PROSITE" id="PS50109">
    <property type="entry name" value="HIS_KIN"/>
    <property type="match status" value="1"/>
</dbReference>
<evidence type="ECO:0000313" key="12">
    <source>
        <dbReference type="Proteomes" id="UP000027665"/>
    </source>
</evidence>
<organism evidence="11 12">
    <name type="scientific">Synergistes jonesii</name>
    <dbReference type="NCBI Taxonomy" id="2754"/>
    <lineage>
        <taxon>Bacteria</taxon>
        <taxon>Thermotogati</taxon>
        <taxon>Synergistota</taxon>
        <taxon>Synergistia</taxon>
        <taxon>Synergistales</taxon>
        <taxon>Synergistaceae</taxon>
        <taxon>Synergistes</taxon>
    </lineage>
</organism>
<dbReference type="InterPro" id="IPR005467">
    <property type="entry name" value="His_kinase_dom"/>
</dbReference>
<comment type="subcellular location">
    <subcellularLocation>
        <location evidence="2">Membrane</location>
    </subcellularLocation>
</comment>
<dbReference type="FunFam" id="3.30.565.10:FF:000006">
    <property type="entry name" value="Sensor histidine kinase WalK"/>
    <property type="match status" value="1"/>
</dbReference>
<gene>
    <name evidence="11" type="ORF">EH55_03310</name>
</gene>
<dbReference type="SMART" id="SM00388">
    <property type="entry name" value="HisKA"/>
    <property type="match status" value="1"/>
</dbReference>
<feature type="transmembrane region" description="Helical" evidence="8">
    <location>
        <begin position="12"/>
        <end position="30"/>
    </location>
</feature>
<accession>A0A073J464</accession>
<evidence type="ECO:0000256" key="2">
    <source>
        <dbReference type="ARBA" id="ARBA00004370"/>
    </source>
</evidence>
<dbReference type="PANTHER" id="PTHR45453:SF1">
    <property type="entry name" value="PHOSPHATE REGULON SENSOR PROTEIN PHOR"/>
    <property type="match status" value="1"/>
</dbReference>
<dbReference type="Gene3D" id="3.30.565.10">
    <property type="entry name" value="Histidine kinase-like ATPase, C-terminal domain"/>
    <property type="match status" value="1"/>
</dbReference>
<dbReference type="EMBL" id="JMKI01000026">
    <property type="protein sequence ID" value="KEJ92502.1"/>
    <property type="molecule type" value="Genomic_DNA"/>
</dbReference>
<dbReference type="GO" id="GO:0016036">
    <property type="term" value="P:cellular response to phosphate starvation"/>
    <property type="evidence" value="ECO:0007669"/>
    <property type="project" value="TreeGrafter"/>
</dbReference>
<evidence type="ECO:0000256" key="8">
    <source>
        <dbReference type="SAM" id="Phobius"/>
    </source>
</evidence>
<dbReference type="CDD" id="cd00082">
    <property type="entry name" value="HisKA"/>
    <property type="match status" value="1"/>
</dbReference>
<dbReference type="Gene3D" id="1.10.287.130">
    <property type="match status" value="1"/>
</dbReference>
<keyword evidence="8" id="KW-0812">Transmembrane</keyword>
<dbReference type="PANTHER" id="PTHR45453">
    <property type="entry name" value="PHOSPHATE REGULON SENSOR PROTEIN PHOR"/>
    <property type="match status" value="1"/>
</dbReference>
<evidence type="ECO:0000313" key="11">
    <source>
        <dbReference type="EMBL" id="KEJ92502.1"/>
    </source>
</evidence>
<reference evidence="11 12" key="1">
    <citation type="submission" date="2014-04" db="EMBL/GenBank/DDBJ databases">
        <title>Draft Genome Sequence of Synergistes jonesii.</title>
        <authorList>
            <person name="Coil D.A."/>
            <person name="Eisen J.A."/>
            <person name="Holland-Moritz H.E."/>
        </authorList>
    </citation>
    <scope>NUCLEOTIDE SEQUENCE [LARGE SCALE GENOMIC DNA]</scope>
    <source>
        <strain evidence="11 12">78-1</strain>
    </source>
</reference>
<dbReference type="OrthoDB" id="9813151at2"/>
<dbReference type="GO" id="GO:0005886">
    <property type="term" value="C:plasma membrane"/>
    <property type="evidence" value="ECO:0007669"/>
    <property type="project" value="TreeGrafter"/>
</dbReference>
<dbReference type="SUPFAM" id="SSF47384">
    <property type="entry name" value="Homodimeric domain of signal transducing histidine kinase"/>
    <property type="match status" value="1"/>
</dbReference>
<dbReference type="CDD" id="cd00075">
    <property type="entry name" value="HATPase"/>
    <property type="match status" value="1"/>
</dbReference>
<dbReference type="eggNOG" id="COG5002">
    <property type="taxonomic scope" value="Bacteria"/>
</dbReference>